<feature type="chain" id="PRO_5025613616" description="Secreted protein" evidence="1">
    <location>
        <begin position="34"/>
        <end position="108"/>
    </location>
</feature>
<keyword evidence="3" id="KW-1185">Reference proteome</keyword>
<dbReference type="Proteomes" id="UP000799757">
    <property type="component" value="Unassembled WGS sequence"/>
</dbReference>
<evidence type="ECO:0008006" key="4">
    <source>
        <dbReference type="Google" id="ProtNLM"/>
    </source>
</evidence>
<sequence length="108" mass="12000">MMAFCLGLCWVGRCWLQRAAFLRLRFWAGLVSASVSRGGPTRPVGRLVYTTAQSWTHRLCKSSSSGWKSLQGARGCFRESPHGRGASSWAPLPTVHSLVFRNAGIQRY</sequence>
<name>A0A6A6XLH5_9PLEO</name>
<dbReference type="AlphaFoldDB" id="A0A6A6XLH5"/>
<evidence type="ECO:0000313" key="2">
    <source>
        <dbReference type="EMBL" id="KAF2796765.1"/>
    </source>
</evidence>
<reference evidence="2" key="1">
    <citation type="journal article" date="2020" name="Stud. Mycol.">
        <title>101 Dothideomycetes genomes: a test case for predicting lifestyles and emergence of pathogens.</title>
        <authorList>
            <person name="Haridas S."/>
            <person name="Albert R."/>
            <person name="Binder M."/>
            <person name="Bloem J."/>
            <person name="Labutti K."/>
            <person name="Salamov A."/>
            <person name="Andreopoulos B."/>
            <person name="Baker S."/>
            <person name="Barry K."/>
            <person name="Bills G."/>
            <person name="Bluhm B."/>
            <person name="Cannon C."/>
            <person name="Castanera R."/>
            <person name="Culley D."/>
            <person name="Daum C."/>
            <person name="Ezra D."/>
            <person name="Gonzalez J."/>
            <person name="Henrissat B."/>
            <person name="Kuo A."/>
            <person name="Liang C."/>
            <person name="Lipzen A."/>
            <person name="Lutzoni F."/>
            <person name="Magnuson J."/>
            <person name="Mondo S."/>
            <person name="Nolan M."/>
            <person name="Ohm R."/>
            <person name="Pangilinan J."/>
            <person name="Park H.-J."/>
            <person name="Ramirez L."/>
            <person name="Alfaro M."/>
            <person name="Sun H."/>
            <person name="Tritt A."/>
            <person name="Yoshinaga Y."/>
            <person name="Zwiers L.-H."/>
            <person name="Turgeon B."/>
            <person name="Goodwin S."/>
            <person name="Spatafora J."/>
            <person name="Crous P."/>
            <person name="Grigoriev I."/>
        </authorList>
    </citation>
    <scope>NUCLEOTIDE SEQUENCE</scope>
    <source>
        <strain evidence="2">CBS 109.77</strain>
    </source>
</reference>
<feature type="signal peptide" evidence="1">
    <location>
        <begin position="1"/>
        <end position="33"/>
    </location>
</feature>
<evidence type="ECO:0000313" key="3">
    <source>
        <dbReference type="Proteomes" id="UP000799757"/>
    </source>
</evidence>
<keyword evidence="1" id="KW-0732">Signal</keyword>
<proteinExistence type="predicted"/>
<accession>A0A6A6XLH5</accession>
<organism evidence="2 3">
    <name type="scientific">Melanomma pulvis-pyrius CBS 109.77</name>
    <dbReference type="NCBI Taxonomy" id="1314802"/>
    <lineage>
        <taxon>Eukaryota</taxon>
        <taxon>Fungi</taxon>
        <taxon>Dikarya</taxon>
        <taxon>Ascomycota</taxon>
        <taxon>Pezizomycotina</taxon>
        <taxon>Dothideomycetes</taxon>
        <taxon>Pleosporomycetidae</taxon>
        <taxon>Pleosporales</taxon>
        <taxon>Melanommataceae</taxon>
        <taxon>Melanomma</taxon>
    </lineage>
</organism>
<dbReference type="EMBL" id="MU001823">
    <property type="protein sequence ID" value="KAF2796765.1"/>
    <property type="molecule type" value="Genomic_DNA"/>
</dbReference>
<protein>
    <recommendedName>
        <fullName evidence="4">Secreted protein</fullName>
    </recommendedName>
</protein>
<gene>
    <name evidence="2" type="ORF">K505DRAFT_323082</name>
</gene>
<evidence type="ECO:0000256" key="1">
    <source>
        <dbReference type="SAM" id="SignalP"/>
    </source>
</evidence>